<accession>A0ABC7ZI64</accession>
<dbReference type="KEGG" id="mgx:CM1_00115"/>
<evidence type="ECO:0000313" key="6">
    <source>
        <dbReference type="EMBL" id="AFQ03817.1"/>
    </source>
</evidence>
<dbReference type="PANTHER" id="PTHR22916">
    <property type="entry name" value="GLYCOSYLTRANSFERASE"/>
    <property type="match status" value="1"/>
</dbReference>
<dbReference type="Pfam" id="PF00535">
    <property type="entry name" value="Glycos_transf_2"/>
    <property type="match status" value="1"/>
</dbReference>
<protein>
    <submittedName>
        <fullName evidence="6">Glycosyl transferase, group 2 family protein</fullName>
    </submittedName>
</protein>
<dbReference type="Gene3D" id="3.90.550.10">
    <property type="entry name" value="Spore Coat Polysaccharide Biosynthesis Protein SpsA, Chain A"/>
    <property type="match status" value="1"/>
</dbReference>
<feature type="transmembrane region" description="Helical" evidence="4">
    <location>
        <begin position="208"/>
        <end position="227"/>
    </location>
</feature>
<dbReference type="Proteomes" id="UP000005254">
    <property type="component" value="Chromosome"/>
</dbReference>
<keyword evidence="2" id="KW-0328">Glycosyltransferase</keyword>
<proteinExistence type="inferred from homology"/>
<organism evidence="6 7">
    <name type="scientific">Mycoplasmoides genitalium M6320</name>
    <dbReference type="NCBI Taxonomy" id="662945"/>
    <lineage>
        <taxon>Bacteria</taxon>
        <taxon>Bacillati</taxon>
        <taxon>Mycoplasmatota</taxon>
        <taxon>Mycoplasmoidales</taxon>
        <taxon>Mycoplasmoidaceae</taxon>
        <taxon>Mycoplasmoides</taxon>
    </lineage>
</organism>
<dbReference type="SUPFAM" id="SSF53448">
    <property type="entry name" value="Nucleotide-diphospho-sugar transferases"/>
    <property type="match status" value="1"/>
</dbReference>
<dbReference type="EMBL" id="CP003772">
    <property type="protein sequence ID" value="AFQ03817.1"/>
    <property type="molecule type" value="Genomic_DNA"/>
</dbReference>
<dbReference type="CDD" id="cd00761">
    <property type="entry name" value="Glyco_tranf_GTA_type"/>
    <property type="match status" value="1"/>
</dbReference>
<keyword evidence="4" id="KW-1133">Transmembrane helix</keyword>
<reference evidence="6 7" key="1">
    <citation type="journal article" date="2012" name="J. Bacteriol.">
        <title>Draft Genome Sequences of Four Axenic Mycoplasma genitalium Strains Isolated from Denmark, Japan, and Australia.</title>
        <authorList>
            <person name="McGowin C.L."/>
            <person name="Ma L."/>
            <person name="Jensen J.S."/>
            <person name="Mancuso M.M."/>
            <person name="Hamasuna R."/>
            <person name="Adegboye D."/>
            <person name="Martin D.H."/>
        </authorList>
    </citation>
    <scope>NUCLEOTIDE SEQUENCE [LARGE SCALE GENOMIC DNA]</scope>
    <source>
        <strain evidence="6 7">M6320</strain>
    </source>
</reference>
<evidence type="ECO:0000259" key="5">
    <source>
        <dbReference type="Pfam" id="PF00535"/>
    </source>
</evidence>
<sequence>MLLQNEYFLKTQVLIVNDGSLDNTKEVVSDYLIKYSNISYFEKTNGNWGSVINYVKKNKLALGQYITVLDSDDYFLKDSFKKVARFFGHDMIIGAFYCYINENKTRFLKPYFGKTGVIKEHTKLRTPHSQPIAKFYSNKLFYELHDLKEKLFFQDCLMYHDAINRVESVFYLREPLAVWFSTRPGNSTTTSWENPNKFNAWCEILQKMNLYGAGIVIYIYTMLPGFLKQLKKKQLILNLNHKPAYTWLPKPLAFIFGGLMAFKTRKYIKYPK</sequence>
<evidence type="ECO:0000256" key="4">
    <source>
        <dbReference type="SAM" id="Phobius"/>
    </source>
</evidence>
<dbReference type="InterPro" id="IPR029044">
    <property type="entry name" value="Nucleotide-diphossugar_trans"/>
</dbReference>
<evidence type="ECO:0000256" key="3">
    <source>
        <dbReference type="ARBA" id="ARBA00022679"/>
    </source>
</evidence>
<keyword evidence="4" id="KW-0472">Membrane</keyword>
<feature type="domain" description="Glycosyltransferase 2-like" evidence="5">
    <location>
        <begin position="7"/>
        <end position="115"/>
    </location>
</feature>
<dbReference type="AlphaFoldDB" id="A0ABC7ZI64"/>
<name>A0ABC7ZI64_MYCGT</name>
<dbReference type="InterPro" id="IPR001173">
    <property type="entry name" value="Glyco_trans_2-like"/>
</dbReference>
<evidence type="ECO:0000256" key="1">
    <source>
        <dbReference type="ARBA" id="ARBA00006739"/>
    </source>
</evidence>
<evidence type="ECO:0000313" key="7">
    <source>
        <dbReference type="Proteomes" id="UP000005254"/>
    </source>
</evidence>
<keyword evidence="3 6" id="KW-0808">Transferase</keyword>
<gene>
    <name evidence="6" type="ORF">CM1_00115</name>
</gene>
<dbReference type="GO" id="GO:0016758">
    <property type="term" value="F:hexosyltransferase activity"/>
    <property type="evidence" value="ECO:0007669"/>
    <property type="project" value="UniProtKB-ARBA"/>
</dbReference>
<dbReference type="PANTHER" id="PTHR22916:SF3">
    <property type="entry name" value="UDP-GLCNAC:BETAGAL BETA-1,3-N-ACETYLGLUCOSAMINYLTRANSFERASE-LIKE PROTEIN 1"/>
    <property type="match status" value="1"/>
</dbReference>
<evidence type="ECO:0000256" key="2">
    <source>
        <dbReference type="ARBA" id="ARBA00022676"/>
    </source>
</evidence>
<dbReference type="FunFam" id="3.90.550.10:FF:000251">
    <property type="entry name" value="Beta-1,3-glucosyltransferase"/>
    <property type="match status" value="1"/>
</dbReference>
<keyword evidence="4" id="KW-0812">Transmembrane</keyword>
<feature type="transmembrane region" description="Helical" evidence="4">
    <location>
        <begin position="247"/>
        <end position="264"/>
    </location>
</feature>
<comment type="similarity">
    <text evidence="1">Belongs to the glycosyltransferase 2 family.</text>
</comment>